<dbReference type="Proteomes" id="UP000703720">
    <property type="component" value="Unassembled WGS sequence"/>
</dbReference>
<evidence type="ECO:0000313" key="1">
    <source>
        <dbReference type="EMBL" id="MBP2378852.1"/>
    </source>
</evidence>
<protein>
    <submittedName>
        <fullName evidence="1">Uncharacterized protein</fullName>
    </submittedName>
</protein>
<sequence length="188" mass="20659">MALDALKTEIDGYRAKAIAEISQYRELHDKLKTDPSLTPLGKQEVLADAHRLVTESVAKIQKQEETAIATKAESLQRSLVARIGTSGGDLVAMRDAEERADRLEDDKDAMRTIERAIRSDDRPLAHAVIRKANESGWADVVNKAAEAYPSAGEAIRDAAALHRYTTDIREGFVRAATYSVGDAPRFRG</sequence>
<organism evidence="1 2">
    <name type="scientific">Microbacterium phyllosphaerae</name>
    <dbReference type="NCBI Taxonomy" id="124798"/>
    <lineage>
        <taxon>Bacteria</taxon>
        <taxon>Bacillati</taxon>
        <taxon>Actinomycetota</taxon>
        <taxon>Actinomycetes</taxon>
        <taxon>Micrococcales</taxon>
        <taxon>Microbacteriaceae</taxon>
        <taxon>Microbacterium</taxon>
    </lineage>
</organism>
<accession>A0ABS4WRK7</accession>
<gene>
    <name evidence="1" type="ORF">JOF42_002347</name>
</gene>
<reference evidence="1 2" key="1">
    <citation type="submission" date="2021-03" db="EMBL/GenBank/DDBJ databases">
        <title>Sequencing the genomes of 1000 actinobacteria strains.</title>
        <authorList>
            <person name="Klenk H.-P."/>
        </authorList>
    </citation>
    <scope>NUCLEOTIDE SEQUENCE [LARGE SCALE GENOMIC DNA]</scope>
    <source>
        <strain evidence="1 2">DSM 13468</strain>
    </source>
</reference>
<keyword evidence="2" id="KW-1185">Reference proteome</keyword>
<name>A0ABS4WRK7_9MICO</name>
<comment type="caution">
    <text evidence="1">The sequence shown here is derived from an EMBL/GenBank/DDBJ whole genome shotgun (WGS) entry which is preliminary data.</text>
</comment>
<dbReference type="EMBL" id="JAGIOA010000001">
    <property type="protein sequence ID" value="MBP2378852.1"/>
    <property type="molecule type" value="Genomic_DNA"/>
</dbReference>
<evidence type="ECO:0000313" key="2">
    <source>
        <dbReference type="Proteomes" id="UP000703720"/>
    </source>
</evidence>
<dbReference type="RefSeq" id="WP_210098023.1">
    <property type="nucleotide sequence ID" value="NZ_BAAAIO010000003.1"/>
</dbReference>
<proteinExistence type="predicted"/>